<comment type="catalytic activity">
    <reaction evidence="14">
        <text>4-methyl-5-(2-phosphooxyethyl)-thiazole + 4-amino-2-methyl-5-(diphosphooxymethyl)pyrimidine + H(+) = thiamine phosphate + diphosphate</text>
        <dbReference type="Rhea" id="RHEA:22328"/>
        <dbReference type="ChEBI" id="CHEBI:15378"/>
        <dbReference type="ChEBI" id="CHEBI:33019"/>
        <dbReference type="ChEBI" id="CHEBI:37575"/>
        <dbReference type="ChEBI" id="CHEBI:57841"/>
        <dbReference type="ChEBI" id="CHEBI:58296"/>
        <dbReference type="EC" id="2.5.1.3"/>
    </reaction>
</comment>
<dbReference type="SUPFAM" id="SSF53613">
    <property type="entry name" value="Ribokinase-like"/>
    <property type="match status" value="1"/>
</dbReference>
<evidence type="ECO:0000256" key="12">
    <source>
        <dbReference type="ARBA" id="ARBA00022977"/>
    </source>
</evidence>
<name>A0A0S3QVV2_THET7</name>
<proteinExistence type="inferred from homology"/>
<evidence type="ECO:0000259" key="22">
    <source>
        <dbReference type="Pfam" id="PF08543"/>
    </source>
</evidence>
<dbReference type="GO" id="GO:0005524">
    <property type="term" value="F:ATP binding"/>
    <property type="evidence" value="ECO:0007669"/>
    <property type="project" value="UniProtKB-KW"/>
</dbReference>
<dbReference type="PATRIC" id="fig|1298851.3.peg.1735"/>
<gene>
    <name evidence="24" type="primary">thiD</name>
    <name evidence="24" type="ORF">TST_1656</name>
</gene>
<comment type="catalytic activity">
    <reaction evidence="16">
        <text>2-[(2R,5Z)-2-carboxy-4-methylthiazol-5(2H)-ylidene]ethyl phosphate + 4-amino-2-methyl-5-(diphosphooxymethyl)pyrimidine + 2 H(+) = thiamine phosphate + CO2 + diphosphate</text>
        <dbReference type="Rhea" id="RHEA:47844"/>
        <dbReference type="ChEBI" id="CHEBI:15378"/>
        <dbReference type="ChEBI" id="CHEBI:16526"/>
        <dbReference type="ChEBI" id="CHEBI:33019"/>
        <dbReference type="ChEBI" id="CHEBI:37575"/>
        <dbReference type="ChEBI" id="CHEBI:57841"/>
        <dbReference type="ChEBI" id="CHEBI:62899"/>
        <dbReference type="EC" id="2.5.1.3"/>
    </reaction>
</comment>
<dbReference type="InterPro" id="IPR029056">
    <property type="entry name" value="Ribokinase-like"/>
</dbReference>
<comment type="similarity">
    <text evidence="20">In the N-terminal section; belongs to the ThiD family.</text>
</comment>
<comment type="catalytic activity">
    <reaction evidence="1">
        <text>4-amino-5-hydroxymethyl-2-methylpyrimidine + ATP = 4-amino-2-methyl-5-(phosphooxymethyl)pyrimidine + ADP + H(+)</text>
        <dbReference type="Rhea" id="RHEA:23096"/>
        <dbReference type="ChEBI" id="CHEBI:15378"/>
        <dbReference type="ChEBI" id="CHEBI:16892"/>
        <dbReference type="ChEBI" id="CHEBI:30616"/>
        <dbReference type="ChEBI" id="CHEBI:58354"/>
        <dbReference type="ChEBI" id="CHEBI:456216"/>
        <dbReference type="EC" id="2.7.1.49"/>
    </reaction>
</comment>
<evidence type="ECO:0000259" key="23">
    <source>
        <dbReference type="Pfam" id="PF10120"/>
    </source>
</evidence>
<evidence type="ECO:0000256" key="11">
    <source>
        <dbReference type="ARBA" id="ARBA00022840"/>
    </source>
</evidence>
<evidence type="ECO:0000256" key="10">
    <source>
        <dbReference type="ARBA" id="ARBA00022777"/>
    </source>
</evidence>
<evidence type="ECO:0000256" key="5">
    <source>
        <dbReference type="ARBA" id="ARBA00012135"/>
    </source>
</evidence>
<evidence type="ECO:0000256" key="15">
    <source>
        <dbReference type="ARBA" id="ARBA00047851"/>
    </source>
</evidence>
<keyword evidence="10 24" id="KW-0418">Kinase</keyword>
<dbReference type="GO" id="GO:0008902">
    <property type="term" value="F:hydroxymethylpyrimidine kinase activity"/>
    <property type="evidence" value="ECO:0007669"/>
    <property type="project" value="UniProtKB-EC"/>
</dbReference>
<evidence type="ECO:0000256" key="1">
    <source>
        <dbReference type="ARBA" id="ARBA00000151"/>
    </source>
</evidence>
<dbReference type="GO" id="GO:0005829">
    <property type="term" value="C:cytosol"/>
    <property type="evidence" value="ECO:0007669"/>
    <property type="project" value="TreeGrafter"/>
</dbReference>
<evidence type="ECO:0000256" key="17">
    <source>
        <dbReference type="ARBA" id="ARBA00059241"/>
    </source>
</evidence>
<protein>
    <recommendedName>
        <fullName evidence="21">Bifunctional thiamine biosynthesis protein ThiDN</fullName>
        <ecNumber evidence="6">2.5.1.3</ecNumber>
        <ecNumber evidence="5">2.7.1.49</ecNumber>
        <ecNumber evidence="7">2.7.4.7</ecNumber>
    </recommendedName>
</protein>
<evidence type="ECO:0000256" key="18">
    <source>
        <dbReference type="ARBA" id="ARBA00060674"/>
    </source>
</evidence>
<evidence type="ECO:0000256" key="9">
    <source>
        <dbReference type="ARBA" id="ARBA00022741"/>
    </source>
</evidence>
<comment type="similarity">
    <text evidence="19">In the C-terminal section; belongs to the ThiN family.</text>
</comment>
<dbReference type="EMBL" id="AP013035">
    <property type="protein sequence ID" value="BAT72440.1"/>
    <property type="molecule type" value="Genomic_DNA"/>
</dbReference>
<feature type="domain" description="Pyridoxamine kinase/Phosphomethylpyrimidine kinase" evidence="22">
    <location>
        <begin position="16"/>
        <end position="253"/>
    </location>
</feature>
<evidence type="ECO:0000256" key="19">
    <source>
        <dbReference type="ARBA" id="ARBA00060834"/>
    </source>
</evidence>
<dbReference type="EC" id="2.5.1.3" evidence="6"/>
<reference evidence="25" key="1">
    <citation type="journal article" date="2018" name="Science">
        <title>A primordial and reversible TCA cycle in a facultatively chemolithoautotrophic thermophile.</title>
        <authorList>
            <person name="Nunoura T."/>
            <person name="Chikaraishi Y."/>
            <person name="Izaki R."/>
            <person name="Suwa T."/>
            <person name="Sato T."/>
            <person name="Harada T."/>
            <person name="Mori K."/>
            <person name="Kato Y."/>
            <person name="Miyazaki M."/>
            <person name="Shimamura S."/>
            <person name="Yanagawa K."/>
            <person name="Shuto A."/>
            <person name="Ohkouchi N."/>
            <person name="Fujita N."/>
            <person name="Takaki Y."/>
            <person name="Atomi H."/>
            <person name="Takai K."/>
        </authorList>
    </citation>
    <scope>NUCLEOTIDE SEQUENCE [LARGE SCALE GENOMIC DNA]</scope>
    <source>
        <strain evidence="25">DSM 17441 / JCM 13301 / NBRC 103674 / ABI70S6</strain>
    </source>
</reference>
<dbReference type="KEGG" id="ttk:TST_1656"/>
<dbReference type="InterPro" id="IPR036409">
    <property type="entry name" value="Aldolase_II/adducin_N_sf"/>
</dbReference>
<comment type="catalytic activity">
    <reaction evidence="15">
        <text>2-(2-carboxy-4-methylthiazol-5-yl)ethyl phosphate + 4-amino-2-methyl-5-(diphosphooxymethyl)pyrimidine + 2 H(+) = thiamine phosphate + CO2 + diphosphate</text>
        <dbReference type="Rhea" id="RHEA:47848"/>
        <dbReference type="ChEBI" id="CHEBI:15378"/>
        <dbReference type="ChEBI" id="CHEBI:16526"/>
        <dbReference type="ChEBI" id="CHEBI:33019"/>
        <dbReference type="ChEBI" id="CHEBI:37575"/>
        <dbReference type="ChEBI" id="CHEBI:57841"/>
        <dbReference type="ChEBI" id="CHEBI:62890"/>
        <dbReference type="EC" id="2.5.1.3"/>
    </reaction>
</comment>
<evidence type="ECO:0000256" key="7">
    <source>
        <dbReference type="ARBA" id="ARBA00012963"/>
    </source>
</evidence>
<keyword evidence="8 24" id="KW-0808">Transferase</keyword>
<dbReference type="PANTHER" id="PTHR20858:SF17">
    <property type="entry name" value="HYDROXYMETHYLPYRIMIDINE_PHOSPHOMETHYLPYRIMIDINE KINASE THI20-RELATED"/>
    <property type="match status" value="1"/>
</dbReference>
<dbReference type="AlphaFoldDB" id="A0A0S3QVV2"/>
<evidence type="ECO:0000256" key="16">
    <source>
        <dbReference type="ARBA" id="ARBA00047883"/>
    </source>
</evidence>
<sequence>MIFNMIPRLLSIAGSDPSGGAGIQMDLKVFSTLNAYGMAVPTSLTVQNTKGVYDVFLLPTDIIKKQITCVLKDIRVDGIKIGMLGNAEKALLIRDILREVDCPIVFDPVLKSTTGSELTTGELQKILKLAEICAVITPNTQELLALTGQKKITTAIEELRKQNLRCAVIVTGADAPEKEVTDWIFTDDKAISFSHPKINLPAGTHGTGCAFSSALTYYLSIGNSVIEAYKKARDFVVTGLKKAIAVGGGIIPVRPEANTDKDALRYRVLKNLSEAVEQLKALPDIGLLIPEVQSNLAEAIPNPQGIEDVAAFPGRIIRYKRGIATVGCPEFGASSHVARIVLTANKFDPEIRACMNIKYKKEWIEKLKQYFNVSSFDRKKEPEEVKVKEGKTLDWGTEAAIKKFGDKIPDIIYDEGDVGKEPMIRVLGTNALDVVTKIENILKILKNKL</sequence>
<dbReference type="Gene3D" id="3.40.1190.20">
    <property type="match status" value="1"/>
</dbReference>
<evidence type="ECO:0000313" key="25">
    <source>
        <dbReference type="Proteomes" id="UP000063234"/>
    </source>
</evidence>
<dbReference type="CDD" id="cd01169">
    <property type="entry name" value="HMPP_kinase"/>
    <property type="match status" value="1"/>
</dbReference>
<feature type="domain" description="Thiamine-phosphate synthase ThiN" evidence="23">
    <location>
        <begin position="271"/>
        <end position="439"/>
    </location>
</feature>
<evidence type="ECO:0000256" key="3">
    <source>
        <dbReference type="ARBA" id="ARBA00003848"/>
    </source>
</evidence>
<comment type="pathway">
    <text evidence="4">Cofactor biosynthesis; thiamine diphosphate biosynthesis; thiamine phosphate from 4-amino-2-methyl-5-diphosphomethylpyrimidine and 4-methyl-5-(2-phosphoethyl)-thiazole: step 1/1.</text>
</comment>
<organism evidence="24 25">
    <name type="scientific">Thermosulfidibacter takaii (strain DSM 17441 / JCM 13301 / NBRC 103674 / ABI70S6)</name>
    <dbReference type="NCBI Taxonomy" id="1298851"/>
    <lineage>
        <taxon>Bacteria</taxon>
        <taxon>Pseudomonadati</taxon>
        <taxon>Thermosulfidibacterota</taxon>
        <taxon>Thermosulfidibacteria</taxon>
        <taxon>Thermosulfidibacterales</taxon>
        <taxon>Thermosulfidibacteraceae</taxon>
    </lineage>
</organism>
<dbReference type="Gene3D" id="3.40.225.10">
    <property type="entry name" value="Class II aldolase/adducin N-terminal domain"/>
    <property type="match status" value="1"/>
</dbReference>
<evidence type="ECO:0000256" key="8">
    <source>
        <dbReference type="ARBA" id="ARBA00022679"/>
    </source>
</evidence>
<comment type="function">
    <text evidence="3">Catalyzes the phosphorylation of hydroxymethylpyrimidine phosphate (HMP-P) to HMP-PP, and of HMP to HMP-P.</text>
</comment>
<evidence type="ECO:0000256" key="4">
    <source>
        <dbReference type="ARBA" id="ARBA00005165"/>
    </source>
</evidence>
<dbReference type="PANTHER" id="PTHR20858">
    <property type="entry name" value="PHOSPHOMETHYLPYRIMIDINE KINASE"/>
    <property type="match status" value="1"/>
</dbReference>
<dbReference type="NCBIfam" id="TIGR00097">
    <property type="entry name" value="HMP-P_kinase"/>
    <property type="match status" value="1"/>
</dbReference>
<evidence type="ECO:0000256" key="2">
    <source>
        <dbReference type="ARBA" id="ARBA00000565"/>
    </source>
</evidence>
<accession>A0A0S3QVV2</accession>
<dbReference type="EC" id="2.7.1.49" evidence="5"/>
<comment type="function">
    <text evidence="17">Condenses 4-methyl-5-(beta-hydroxyethyl)thiazole monophosphate (THZ-P) and 4-amino-5-hydroxymethyl pyrimidine pyrophosphate (HMP-PP) to form thiamine monophosphate (TMP).</text>
</comment>
<dbReference type="Pfam" id="PF08543">
    <property type="entry name" value="Phos_pyr_kin"/>
    <property type="match status" value="1"/>
</dbReference>
<dbReference type="InterPro" id="IPR019293">
    <property type="entry name" value="ThiN"/>
</dbReference>
<keyword evidence="9" id="KW-0547">Nucleotide-binding</keyword>
<evidence type="ECO:0000256" key="6">
    <source>
        <dbReference type="ARBA" id="ARBA00012830"/>
    </source>
</evidence>
<dbReference type="Proteomes" id="UP000063234">
    <property type="component" value="Chromosome"/>
</dbReference>
<evidence type="ECO:0000256" key="13">
    <source>
        <dbReference type="ARBA" id="ARBA00023268"/>
    </source>
</evidence>
<dbReference type="STRING" id="1298851.TST_1656"/>
<keyword evidence="12" id="KW-0784">Thiamine biosynthesis</keyword>
<dbReference type="GO" id="GO:0004789">
    <property type="term" value="F:thiamine-phosphate diphosphorylase activity"/>
    <property type="evidence" value="ECO:0007669"/>
    <property type="project" value="UniProtKB-EC"/>
</dbReference>
<keyword evidence="11" id="KW-0067">ATP-binding</keyword>
<dbReference type="InterPro" id="IPR004399">
    <property type="entry name" value="HMP/HMP-P_kinase_dom"/>
</dbReference>
<evidence type="ECO:0000256" key="21">
    <source>
        <dbReference type="ARBA" id="ARBA00067160"/>
    </source>
</evidence>
<dbReference type="SUPFAM" id="SSF53639">
    <property type="entry name" value="AraD/HMP-PK domain-like"/>
    <property type="match status" value="1"/>
</dbReference>
<dbReference type="InterPro" id="IPR013749">
    <property type="entry name" value="PM/HMP-P_kinase-1"/>
</dbReference>
<dbReference type="Pfam" id="PF10120">
    <property type="entry name" value="ThiN"/>
    <property type="match status" value="1"/>
</dbReference>
<comment type="catalytic activity">
    <reaction evidence="2">
        <text>4-amino-2-methyl-5-(phosphooxymethyl)pyrimidine + ATP = 4-amino-2-methyl-5-(diphosphooxymethyl)pyrimidine + ADP</text>
        <dbReference type="Rhea" id="RHEA:19893"/>
        <dbReference type="ChEBI" id="CHEBI:30616"/>
        <dbReference type="ChEBI" id="CHEBI:57841"/>
        <dbReference type="ChEBI" id="CHEBI:58354"/>
        <dbReference type="ChEBI" id="CHEBI:456216"/>
        <dbReference type="EC" id="2.7.4.7"/>
    </reaction>
</comment>
<evidence type="ECO:0000256" key="14">
    <source>
        <dbReference type="ARBA" id="ARBA00047334"/>
    </source>
</evidence>
<keyword evidence="13" id="KW-0511">Multifunctional enzyme</keyword>
<keyword evidence="25" id="KW-1185">Reference proteome</keyword>
<comment type="pathway">
    <text evidence="18">Cofactor biosynthesis; thiamine diphosphate biosynthesis; 4-amino-2-methyl-5-diphosphomethylpyrimidine from 5-amino-1-(5-phospho-D-ribosyl)imidazole.</text>
</comment>
<dbReference type="GO" id="GO:0008972">
    <property type="term" value="F:phosphomethylpyrimidine kinase activity"/>
    <property type="evidence" value="ECO:0007669"/>
    <property type="project" value="UniProtKB-EC"/>
</dbReference>
<dbReference type="GO" id="GO:0009228">
    <property type="term" value="P:thiamine biosynthetic process"/>
    <property type="evidence" value="ECO:0007669"/>
    <property type="project" value="UniProtKB-KW"/>
</dbReference>
<dbReference type="FunFam" id="3.40.225.10:FF:000015">
    <property type="entry name" value="Phosphomethylpyrimidine kinase (Hmp-phosphate kinase)"/>
    <property type="match status" value="1"/>
</dbReference>
<evidence type="ECO:0000313" key="24">
    <source>
        <dbReference type="EMBL" id="BAT72440.1"/>
    </source>
</evidence>
<evidence type="ECO:0000256" key="20">
    <source>
        <dbReference type="ARBA" id="ARBA00060992"/>
    </source>
</evidence>
<dbReference type="EC" id="2.7.4.7" evidence="7"/>